<organism evidence="9 10">
    <name type="scientific">Alkalisalibacterium limincola</name>
    <dbReference type="NCBI Taxonomy" id="2699169"/>
    <lineage>
        <taxon>Bacteria</taxon>
        <taxon>Pseudomonadati</taxon>
        <taxon>Pseudomonadota</taxon>
        <taxon>Gammaproteobacteria</taxon>
        <taxon>Lysobacterales</taxon>
        <taxon>Lysobacteraceae</taxon>
        <taxon>Alkalisalibacterium</taxon>
    </lineage>
</organism>
<dbReference type="InterPro" id="IPR007182">
    <property type="entry name" value="MnhB"/>
</dbReference>
<evidence type="ECO:0000259" key="8">
    <source>
        <dbReference type="Pfam" id="PF04039"/>
    </source>
</evidence>
<proteinExistence type="inferred from homology"/>
<dbReference type="RefSeq" id="WP_147890865.1">
    <property type="nucleotide sequence ID" value="NZ_VRTS01000002.1"/>
</dbReference>
<evidence type="ECO:0000256" key="7">
    <source>
        <dbReference type="SAM" id="Phobius"/>
    </source>
</evidence>
<protein>
    <submittedName>
        <fullName evidence="9">Na(+)/H(+) antiporter subunit B</fullName>
    </submittedName>
</protein>
<comment type="similarity">
    <text evidence="2">Belongs to the CPA3 antiporters (TC 2.A.63) subunit B family.</text>
</comment>
<accession>A0A5C8KZJ7</accession>
<feature type="transmembrane region" description="Helical" evidence="7">
    <location>
        <begin position="68"/>
        <end position="93"/>
    </location>
</feature>
<feature type="transmembrane region" description="Helical" evidence="7">
    <location>
        <begin position="34"/>
        <end position="56"/>
    </location>
</feature>
<keyword evidence="5 7" id="KW-1133">Transmembrane helix</keyword>
<dbReference type="Proteomes" id="UP000321248">
    <property type="component" value="Unassembled WGS sequence"/>
</dbReference>
<keyword evidence="6 7" id="KW-0472">Membrane</keyword>
<feature type="transmembrane region" description="Helical" evidence="7">
    <location>
        <begin position="113"/>
        <end position="138"/>
    </location>
</feature>
<dbReference type="AlphaFoldDB" id="A0A5C8KZJ7"/>
<keyword evidence="10" id="KW-1185">Reference proteome</keyword>
<evidence type="ECO:0000256" key="2">
    <source>
        <dbReference type="ARBA" id="ARBA00009425"/>
    </source>
</evidence>
<evidence type="ECO:0000256" key="4">
    <source>
        <dbReference type="ARBA" id="ARBA00022692"/>
    </source>
</evidence>
<dbReference type="OrthoDB" id="9798859at2"/>
<sequence>MSPRALILSVVARSLYPLMLLVSVWILLRGHNEPGGGFIGGMVAVSATAMLAVAHGSERALGRLPLGAMRLAAAGVLASLLSGVPALFLGLPYMTHLWMTLPLGFTELKLSTVLVFDIGVFAAVWGALGGFCAQAIAIDEEPA</sequence>
<dbReference type="Pfam" id="PF04039">
    <property type="entry name" value="MnhB"/>
    <property type="match status" value="1"/>
</dbReference>
<keyword evidence="4 7" id="KW-0812">Transmembrane</keyword>
<dbReference type="GO" id="GO:0005886">
    <property type="term" value="C:plasma membrane"/>
    <property type="evidence" value="ECO:0007669"/>
    <property type="project" value="UniProtKB-SubCell"/>
</dbReference>
<name>A0A5C8KZJ7_9GAMM</name>
<comment type="caution">
    <text evidence="9">The sequence shown here is derived from an EMBL/GenBank/DDBJ whole genome shotgun (WGS) entry which is preliminary data.</text>
</comment>
<reference evidence="9 10" key="1">
    <citation type="submission" date="2019-08" db="EMBL/GenBank/DDBJ databases">
        <authorList>
            <person name="Karlyshev A.V."/>
        </authorList>
    </citation>
    <scope>NUCLEOTIDE SEQUENCE [LARGE SCALE GENOMIC DNA]</scope>
    <source>
        <strain evidence="9 10">Alg18-2.2</strain>
    </source>
</reference>
<evidence type="ECO:0000313" key="9">
    <source>
        <dbReference type="EMBL" id="TXK64945.1"/>
    </source>
</evidence>
<evidence type="ECO:0000313" key="10">
    <source>
        <dbReference type="Proteomes" id="UP000321248"/>
    </source>
</evidence>
<evidence type="ECO:0000256" key="1">
    <source>
        <dbReference type="ARBA" id="ARBA00004651"/>
    </source>
</evidence>
<dbReference type="PANTHER" id="PTHR33932">
    <property type="entry name" value="NA(+)/H(+) ANTIPORTER SUBUNIT B"/>
    <property type="match status" value="1"/>
</dbReference>
<feature type="domain" description="Na+/H+ antiporter MnhB subunit-related protein" evidence="8">
    <location>
        <begin position="7"/>
        <end position="128"/>
    </location>
</feature>
<feature type="transmembrane region" description="Helical" evidence="7">
    <location>
        <begin position="7"/>
        <end position="28"/>
    </location>
</feature>
<comment type="subcellular location">
    <subcellularLocation>
        <location evidence="1">Cell membrane</location>
        <topology evidence="1">Multi-pass membrane protein</topology>
    </subcellularLocation>
</comment>
<dbReference type="InterPro" id="IPR050622">
    <property type="entry name" value="CPA3_antiporter_subunitB"/>
</dbReference>
<dbReference type="PANTHER" id="PTHR33932:SF4">
    <property type="entry name" value="NA(+)_H(+) ANTIPORTER SUBUNIT B"/>
    <property type="match status" value="1"/>
</dbReference>
<evidence type="ECO:0000256" key="5">
    <source>
        <dbReference type="ARBA" id="ARBA00022989"/>
    </source>
</evidence>
<gene>
    <name evidence="9" type="ORF">FU658_03760</name>
</gene>
<keyword evidence="3" id="KW-1003">Cell membrane</keyword>
<evidence type="ECO:0000256" key="3">
    <source>
        <dbReference type="ARBA" id="ARBA00022475"/>
    </source>
</evidence>
<evidence type="ECO:0000256" key="6">
    <source>
        <dbReference type="ARBA" id="ARBA00023136"/>
    </source>
</evidence>
<dbReference type="EMBL" id="VRTS01000002">
    <property type="protein sequence ID" value="TXK64945.1"/>
    <property type="molecule type" value="Genomic_DNA"/>
</dbReference>